<dbReference type="PaxDb" id="4113-PGSC0003DMT400007456"/>
<dbReference type="EnsemblPlants" id="PGSC0003DMT400007456">
    <property type="protein sequence ID" value="PGSC0003DMT400007456"/>
    <property type="gene ID" value="PGSC0003DMG400002871"/>
</dbReference>
<dbReference type="AlphaFoldDB" id="M0ZT10"/>
<protein>
    <submittedName>
        <fullName evidence="1">Uncharacterized protein</fullName>
    </submittedName>
</protein>
<dbReference type="HOGENOM" id="CLU_2659338_0_0_1"/>
<accession>M0ZT10</accession>
<organism evidence="1 2">
    <name type="scientific">Solanum tuberosum</name>
    <name type="common">Potato</name>
    <dbReference type="NCBI Taxonomy" id="4113"/>
    <lineage>
        <taxon>Eukaryota</taxon>
        <taxon>Viridiplantae</taxon>
        <taxon>Streptophyta</taxon>
        <taxon>Embryophyta</taxon>
        <taxon>Tracheophyta</taxon>
        <taxon>Spermatophyta</taxon>
        <taxon>Magnoliopsida</taxon>
        <taxon>eudicotyledons</taxon>
        <taxon>Gunneridae</taxon>
        <taxon>Pentapetalae</taxon>
        <taxon>asterids</taxon>
        <taxon>lamiids</taxon>
        <taxon>Solanales</taxon>
        <taxon>Solanaceae</taxon>
        <taxon>Solanoideae</taxon>
        <taxon>Solaneae</taxon>
        <taxon>Solanum</taxon>
    </lineage>
</organism>
<dbReference type="InParanoid" id="M0ZT10"/>
<dbReference type="Proteomes" id="UP000011115">
    <property type="component" value="Unassembled WGS sequence"/>
</dbReference>
<keyword evidence="2" id="KW-1185">Reference proteome</keyword>
<reference evidence="2" key="1">
    <citation type="journal article" date="2011" name="Nature">
        <title>Genome sequence and analysis of the tuber crop potato.</title>
        <authorList>
            <consortium name="The Potato Genome Sequencing Consortium"/>
        </authorList>
    </citation>
    <scope>NUCLEOTIDE SEQUENCE [LARGE SCALE GENOMIC DNA]</scope>
    <source>
        <strain evidence="2">cv. DM1-3 516 R44</strain>
    </source>
</reference>
<proteinExistence type="predicted"/>
<sequence>MQKIVAILDDWEEKDVLLRSWISGTLTEESVYLILGSSTTKEMWECLEEVYLQATKDKKFQHKQQLQSARLGTKKD</sequence>
<dbReference type="Gramene" id="PGSC0003DMT400007456">
    <property type="protein sequence ID" value="PGSC0003DMT400007456"/>
    <property type="gene ID" value="PGSC0003DMG400002871"/>
</dbReference>
<reference evidence="1" key="2">
    <citation type="submission" date="2015-06" db="UniProtKB">
        <authorList>
            <consortium name="EnsemblPlants"/>
        </authorList>
    </citation>
    <scope>IDENTIFICATION</scope>
    <source>
        <strain evidence="1">DM1-3 516 R44</strain>
    </source>
</reference>
<evidence type="ECO:0000313" key="2">
    <source>
        <dbReference type="Proteomes" id="UP000011115"/>
    </source>
</evidence>
<name>M0ZT10_SOLTU</name>
<evidence type="ECO:0000313" key="1">
    <source>
        <dbReference type="EnsemblPlants" id="PGSC0003DMT400007456"/>
    </source>
</evidence>